<evidence type="ECO:0000259" key="3">
    <source>
        <dbReference type="Pfam" id="PF12813"/>
    </source>
</evidence>
<evidence type="ECO:0000256" key="1">
    <source>
        <dbReference type="ARBA" id="ARBA00007398"/>
    </source>
</evidence>
<evidence type="ECO:0000313" key="4">
    <source>
        <dbReference type="EMBL" id="KAK7745597.1"/>
    </source>
</evidence>
<name>A0AAN9UD87_9PEZI</name>
<dbReference type="PANTHER" id="PTHR15665">
    <property type="entry name" value="ASTEROID PROTEIN"/>
    <property type="match status" value="1"/>
</dbReference>
<dbReference type="AlphaFoldDB" id="A0AAN9UD87"/>
<feature type="region of interest" description="Disordered" evidence="2">
    <location>
        <begin position="492"/>
        <end position="530"/>
    </location>
</feature>
<keyword evidence="5" id="KW-1185">Reference proteome</keyword>
<dbReference type="InterPro" id="IPR026832">
    <property type="entry name" value="Asteroid"/>
</dbReference>
<gene>
    <name evidence="4" type="ORF">SLS62_009774</name>
</gene>
<accession>A0AAN9UD87</accession>
<reference evidence="4 5" key="1">
    <citation type="submission" date="2024-02" db="EMBL/GenBank/DDBJ databases">
        <title>De novo assembly and annotation of 12 fungi associated with fruit tree decline syndrome in Ontario, Canada.</title>
        <authorList>
            <person name="Sulman M."/>
            <person name="Ellouze W."/>
            <person name="Ilyukhin E."/>
        </authorList>
    </citation>
    <scope>NUCLEOTIDE SEQUENCE [LARGE SCALE GENOMIC DNA]</scope>
    <source>
        <strain evidence="4 5">M11/M66-122</strain>
    </source>
</reference>
<dbReference type="Proteomes" id="UP001320420">
    <property type="component" value="Unassembled WGS sequence"/>
</dbReference>
<proteinExistence type="inferred from homology"/>
<sequence length="530" mass="58832">MMRKIYFDGYLPPSKWEVRRSRLVMQSKNLRDILALNPFGATRSPSGVFDHVKPSVLITTFTGRVAADKLPKPPFLVPAVIEALASCKDWGSLIQVVPGEADVYCAQDVRKNGGIVLTSDSDLLIQDLGHAGRVSFFWGLVYKGPLGTRALSAYTYSFHGINNQLGVKDVGGLPRVVFDQIHGRITFEEAVEKAKKKSTRVLTSPDYLDFLKEYEIDTSIMDDRIALDSISLDPRISEVVVQTLVMTDAGLVPDVETARGPEKLSIFLPVMIENRDIRSCWTTSTWIRQTAYGILQTLSSHRSKQIIEYRTLDTSSGRSGRQVDIPGPVETLDACVELTNTLKRLQKGIPPPNNVWFALAMLKDVENSVDEDQTSLSAILLSQANVPVASAYVYSLDLIHYTAQVQATYYSLRLLKQILDAVLALGRNTPRPFRELHESISSLPPIVAWPTVEDMPDILSSALSGDILSKVTDILGIPRIYLDKLTMKYTKSKQKKRKQVHDTPGRNSQGAAKRSPSINPFAILSESSQE</sequence>
<evidence type="ECO:0000313" key="5">
    <source>
        <dbReference type="Proteomes" id="UP001320420"/>
    </source>
</evidence>
<comment type="similarity">
    <text evidence="1">Belongs to the asteroid family.</text>
</comment>
<dbReference type="InterPro" id="IPR039436">
    <property type="entry name" value="Asteroid_dom"/>
</dbReference>
<organism evidence="4 5">
    <name type="scientific">Diatrype stigma</name>
    <dbReference type="NCBI Taxonomy" id="117547"/>
    <lineage>
        <taxon>Eukaryota</taxon>
        <taxon>Fungi</taxon>
        <taxon>Dikarya</taxon>
        <taxon>Ascomycota</taxon>
        <taxon>Pezizomycotina</taxon>
        <taxon>Sordariomycetes</taxon>
        <taxon>Xylariomycetidae</taxon>
        <taxon>Xylariales</taxon>
        <taxon>Diatrypaceae</taxon>
        <taxon>Diatrype</taxon>
    </lineage>
</organism>
<evidence type="ECO:0000256" key="2">
    <source>
        <dbReference type="SAM" id="MobiDB-lite"/>
    </source>
</evidence>
<comment type="caution">
    <text evidence="4">The sequence shown here is derived from an EMBL/GenBank/DDBJ whole genome shotgun (WGS) entry which is preliminary data.</text>
</comment>
<dbReference type="SUPFAM" id="SSF88723">
    <property type="entry name" value="PIN domain-like"/>
    <property type="match status" value="1"/>
</dbReference>
<dbReference type="InterPro" id="IPR029060">
    <property type="entry name" value="PIN-like_dom_sf"/>
</dbReference>
<feature type="domain" description="Asteroid" evidence="3">
    <location>
        <begin position="73"/>
        <end position="315"/>
    </location>
</feature>
<protein>
    <recommendedName>
        <fullName evidence="3">Asteroid domain-containing protein</fullName>
    </recommendedName>
</protein>
<dbReference type="EMBL" id="JAKJXP020000108">
    <property type="protein sequence ID" value="KAK7745597.1"/>
    <property type="molecule type" value="Genomic_DNA"/>
</dbReference>
<dbReference type="Pfam" id="PF12813">
    <property type="entry name" value="XPG_I_2"/>
    <property type="match status" value="1"/>
</dbReference>
<dbReference type="PANTHER" id="PTHR15665:SF1">
    <property type="entry name" value="PROTEIN ASTEROID HOMOLOG 1"/>
    <property type="match status" value="1"/>
</dbReference>